<protein>
    <submittedName>
        <fullName evidence="2">Uncharacterized protein</fullName>
    </submittedName>
</protein>
<feature type="region of interest" description="Disordered" evidence="1">
    <location>
        <begin position="72"/>
        <end position="91"/>
    </location>
</feature>
<proteinExistence type="predicted"/>
<evidence type="ECO:0000313" key="2">
    <source>
        <dbReference type="EMBL" id="CAA2105267.1"/>
    </source>
</evidence>
<feature type="compositionally biased region" description="Basic and acidic residues" evidence="1">
    <location>
        <begin position="75"/>
        <end position="91"/>
    </location>
</feature>
<gene>
    <name evidence="2" type="ORF">MBUL_03108</name>
</gene>
<name>A0A679J6Q4_9HYPH</name>
<sequence length="91" mass="9971">MRPLSDEERAVLSALTEDFVSATVVKVRSGLPRGQRNETVLAACMGLAQRGLAERAGSGLRSTLRWRKAQGGFAPERERHLHGTRNCEEAP</sequence>
<dbReference type="EMBL" id="LR743504">
    <property type="protein sequence ID" value="CAA2105267.1"/>
    <property type="molecule type" value="Genomic_DNA"/>
</dbReference>
<dbReference type="AlphaFoldDB" id="A0A679J6Q4"/>
<reference evidence="2" key="1">
    <citation type="submission" date="2019-12" db="EMBL/GenBank/DDBJ databases">
        <authorList>
            <person name="Cremers G."/>
        </authorList>
    </citation>
    <scope>NUCLEOTIDE SEQUENCE</scope>
    <source>
        <strain evidence="2">Mbul1</strain>
    </source>
</reference>
<evidence type="ECO:0000256" key="1">
    <source>
        <dbReference type="SAM" id="MobiDB-lite"/>
    </source>
</evidence>
<organism evidence="2">
    <name type="scientific">Methylobacterium bullatum</name>
    <dbReference type="NCBI Taxonomy" id="570505"/>
    <lineage>
        <taxon>Bacteria</taxon>
        <taxon>Pseudomonadati</taxon>
        <taxon>Pseudomonadota</taxon>
        <taxon>Alphaproteobacteria</taxon>
        <taxon>Hyphomicrobiales</taxon>
        <taxon>Methylobacteriaceae</taxon>
        <taxon>Methylobacterium</taxon>
    </lineage>
</organism>
<accession>A0A679J6Q4</accession>